<evidence type="ECO:0000313" key="1">
    <source>
        <dbReference type="EMBL" id="KXH86031.1"/>
    </source>
</evidence>
<dbReference type="GO" id="GO:0032259">
    <property type="term" value="P:methylation"/>
    <property type="evidence" value="ECO:0007669"/>
    <property type="project" value="UniProtKB-KW"/>
</dbReference>
<comment type="caution">
    <text evidence="1">The sequence shown here is derived from an EMBL/GenBank/DDBJ whole genome shotgun (WGS) entry which is preliminary data.</text>
</comment>
<keyword evidence="1" id="KW-0808">Transferase</keyword>
<name>A0A135WMB4_9FLAO</name>
<dbReference type="Pfam" id="PF13489">
    <property type="entry name" value="Methyltransf_23"/>
    <property type="match status" value="1"/>
</dbReference>
<dbReference type="AlphaFoldDB" id="A0A135WMB4"/>
<protein>
    <submittedName>
        <fullName evidence="1">Methyltransferase</fullName>
    </submittedName>
</protein>
<gene>
    <name evidence="1" type="ORF">AU378_05975</name>
</gene>
<accession>A0A135WMB4</accession>
<organism evidence="1 2">
    <name type="scientific">Chryseobacterium kwangjuense</name>
    <dbReference type="NCBI Taxonomy" id="267125"/>
    <lineage>
        <taxon>Bacteria</taxon>
        <taxon>Pseudomonadati</taxon>
        <taxon>Bacteroidota</taxon>
        <taxon>Flavobacteriia</taxon>
        <taxon>Flavobacteriales</taxon>
        <taxon>Weeksellaceae</taxon>
        <taxon>Chryseobacterium group</taxon>
        <taxon>Chryseobacterium</taxon>
    </lineage>
</organism>
<dbReference type="EMBL" id="LPUR01000001">
    <property type="protein sequence ID" value="KXH86031.1"/>
    <property type="molecule type" value="Genomic_DNA"/>
</dbReference>
<keyword evidence="1" id="KW-0489">Methyltransferase</keyword>
<dbReference type="OrthoDB" id="3896938at2"/>
<dbReference type="RefSeq" id="WP_062650433.1">
    <property type="nucleotide sequence ID" value="NZ_LPUR01000001.1"/>
</dbReference>
<dbReference type="InterPro" id="IPR029063">
    <property type="entry name" value="SAM-dependent_MTases_sf"/>
</dbReference>
<dbReference type="Proteomes" id="UP000070513">
    <property type="component" value="Unassembled WGS sequence"/>
</dbReference>
<dbReference type="GO" id="GO:0008168">
    <property type="term" value="F:methyltransferase activity"/>
    <property type="evidence" value="ECO:0007669"/>
    <property type="project" value="UniProtKB-KW"/>
</dbReference>
<dbReference type="SUPFAM" id="SSF53335">
    <property type="entry name" value="S-adenosyl-L-methionine-dependent methyltransferases"/>
    <property type="match status" value="1"/>
</dbReference>
<dbReference type="Gene3D" id="3.40.50.150">
    <property type="entry name" value="Vaccinia Virus protein VP39"/>
    <property type="match status" value="1"/>
</dbReference>
<reference evidence="2" key="1">
    <citation type="submission" date="2015-12" db="EMBL/GenBank/DDBJ databases">
        <title>Genome sequence of a biocontrol rhizobacterium Chryseobacterium kwangjuense strain KJ1R5 isolated from pepper (Capsicum annuum L.).</title>
        <authorList>
            <person name="Jeong J.-J."/>
            <person name="Park H."/>
            <person name="Mannaa M."/>
            <person name="Sang M.K."/>
            <person name="Choi I.-G."/>
            <person name="Kim K.D."/>
        </authorList>
    </citation>
    <scope>NUCLEOTIDE SEQUENCE [LARGE SCALE GENOMIC DNA]</scope>
    <source>
        <strain evidence="2">KJ1R5</strain>
    </source>
</reference>
<reference evidence="1 2" key="2">
    <citation type="journal article" date="2016" name="Genome Announc.">
        <title>Draft Genome Sequence of a Biocontrol Rhizobacterium, Chryseobacterium kwangjuense Strain KJ1R5, Isolated from Pepper (Capsicum annuum).</title>
        <authorList>
            <person name="Jeong J.J."/>
            <person name="Park H."/>
            <person name="Park B.H."/>
            <person name="Mannaa M."/>
            <person name="Sang M.K."/>
            <person name="Choi I.G."/>
            <person name="Kim K.D."/>
        </authorList>
    </citation>
    <scope>NUCLEOTIDE SEQUENCE [LARGE SCALE GENOMIC DNA]</scope>
    <source>
        <strain evidence="1 2">KJ1R5</strain>
    </source>
</reference>
<sequence length="243" mass="28471">MYAAVKNIIRKILPQKFLFENEMFFRKSLYPFYKGSDCECNICHAKLKHFIKLENGNLLCPICGSLPRSRRLFKIVSEDYLKPGLSILDFSPSRAIFRALKSRKDIRYFPTDYEDEFLADYHFDITKIDSASDQFDLIMCYHVLEHIENDAAAMSELFRVLKKGGTALIQTPFKTGDIYEDFQIKTPEERLKHFGQEDHVRIYSVDSQVQRLQNAGFQTETKVFDQDHYRGFSDQETVIVCKK</sequence>
<proteinExistence type="predicted"/>
<evidence type="ECO:0000313" key="2">
    <source>
        <dbReference type="Proteomes" id="UP000070513"/>
    </source>
</evidence>